<dbReference type="InterPro" id="IPR013762">
    <property type="entry name" value="Integrase-like_cat_sf"/>
</dbReference>
<keyword evidence="2" id="KW-0238">DNA-binding</keyword>
<dbReference type="CDD" id="cd01185">
    <property type="entry name" value="INTN1_C_like"/>
    <property type="match status" value="1"/>
</dbReference>
<dbReference type="Gene3D" id="1.10.150.130">
    <property type="match status" value="1"/>
</dbReference>
<dbReference type="GO" id="GO:0003677">
    <property type="term" value="F:DNA binding"/>
    <property type="evidence" value="ECO:0007669"/>
    <property type="project" value="UniProtKB-KW"/>
</dbReference>
<dbReference type="HOGENOM" id="CLU_033139_2_0_10"/>
<dbReference type="Pfam" id="PF13102">
    <property type="entry name" value="Phage_int_SAM_5"/>
    <property type="match status" value="1"/>
</dbReference>
<dbReference type="Pfam" id="PF00589">
    <property type="entry name" value="Phage_integrase"/>
    <property type="match status" value="1"/>
</dbReference>
<dbReference type="SUPFAM" id="SSF56349">
    <property type="entry name" value="DNA breaking-rejoining enzymes"/>
    <property type="match status" value="1"/>
</dbReference>
<name>A0A060RAE8_9BACT</name>
<dbReference type="InterPro" id="IPR050090">
    <property type="entry name" value="Tyrosine_recombinase_XerCD"/>
</dbReference>
<dbReference type="GO" id="GO:0015074">
    <property type="term" value="P:DNA integration"/>
    <property type="evidence" value="ECO:0007669"/>
    <property type="project" value="InterPro"/>
</dbReference>
<dbReference type="GO" id="GO:0006310">
    <property type="term" value="P:DNA recombination"/>
    <property type="evidence" value="ECO:0007669"/>
    <property type="project" value="UniProtKB-KW"/>
</dbReference>
<evidence type="ECO:0000313" key="6">
    <source>
        <dbReference type="Proteomes" id="UP000027616"/>
    </source>
</evidence>
<dbReference type="eggNOG" id="COG0582">
    <property type="taxonomic scope" value="Bacteria"/>
</dbReference>
<accession>A0A060RAE8</accession>
<sequence>MEEKKVVTLETVRNRYYGNDAESAPEKTICSIYAEHNEKCRALIGIDFTQSTVEKFDTSLHHLKEFVTHHYHKDDLPLSQVNGEFVRGLDFFLKTVHKCKQNSTIKHLKNLKKIVRIALVNEWMKKDPFYGIQFKHEEVNVEFLTNEELQRIINKEITLTRLAQVRDVFVFCCYTGLAFIDVQQLTHSHITTDVNGATWIRKNRQKTGTMCNIPVLSKAQEIIERYSNHPQCLKKGVLLPVMANQNMNAYLKEIADLCEIKKRLSTHVARHTCATTVMLANNVRMENVSKILGHSSTKMTQHYAKVLDSSIMQDMAHVEKKMANL</sequence>
<dbReference type="AlphaFoldDB" id="A0A060RAE8"/>
<dbReference type="KEGG" id="rbc:BN938_2502"/>
<keyword evidence="6" id="KW-1185">Reference proteome</keyword>
<dbReference type="InterPro" id="IPR010998">
    <property type="entry name" value="Integrase_recombinase_N"/>
</dbReference>
<organism evidence="5 6">
    <name type="scientific">Mucinivorans hirudinis</name>
    <dbReference type="NCBI Taxonomy" id="1433126"/>
    <lineage>
        <taxon>Bacteria</taxon>
        <taxon>Pseudomonadati</taxon>
        <taxon>Bacteroidota</taxon>
        <taxon>Bacteroidia</taxon>
        <taxon>Bacteroidales</taxon>
        <taxon>Rikenellaceae</taxon>
        <taxon>Mucinivorans</taxon>
    </lineage>
</organism>
<comment type="similarity">
    <text evidence="1">Belongs to the 'phage' integrase family.</text>
</comment>
<keyword evidence="3" id="KW-0233">DNA recombination</keyword>
<protein>
    <submittedName>
        <fullName evidence="5">Tyrosine type site-specific recombinase</fullName>
    </submittedName>
</protein>
<dbReference type="PANTHER" id="PTHR30349">
    <property type="entry name" value="PHAGE INTEGRASE-RELATED"/>
    <property type="match status" value="1"/>
</dbReference>
<dbReference type="InterPro" id="IPR002104">
    <property type="entry name" value="Integrase_catalytic"/>
</dbReference>
<dbReference type="Proteomes" id="UP000027616">
    <property type="component" value="Chromosome I"/>
</dbReference>
<dbReference type="InterPro" id="IPR025269">
    <property type="entry name" value="SAM-like_dom"/>
</dbReference>
<dbReference type="InterPro" id="IPR011010">
    <property type="entry name" value="DNA_brk_join_enz"/>
</dbReference>
<reference evidence="5 6" key="1">
    <citation type="journal article" date="2015" name="Genome Announc.">
        <title>Complete Genome Sequence of the Novel Leech Symbiont Mucinivorans hirudinis M3T.</title>
        <authorList>
            <person name="Nelson M.C."/>
            <person name="Bomar L."/>
            <person name="Graf J."/>
        </authorList>
    </citation>
    <scope>NUCLEOTIDE SEQUENCE [LARGE SCALE GENOMIC DNA]</scope>
    <source>
        <strain evidence="6">M3</strain>
    </source>
</reference>
<dbReference type="PROSITE" id="PS51898">
    <property type="entry name" value="TYR_RECOMBINASE"/>
    <property type="match status" value="1"/>
</dbReference>
<dbReference type="PATRIC" id="fig|1433126.3.peg.2478"/>
<evidence type="ECO:0000256" key="3">
    <source>
        <dbReference type="ARBA" id="ARBA00023172"/>
    </source>
</evidence>
<dbReference type="EMBL" id="HG934468">
    <property type="protein sequence ID" value="CDN32572.1"/>
    <property type="molecule type" value="Genomic_DNA"/>
</dbReference>
<gene>
    <name evidence="5" type="ORF">BN938_2502</name>
</gene>
<evidence type="ECO:0000259" key="4">
    <source>
        <dbReference type="PROSITE" id="PS51898"/>
    </source>
</evidence>
<dbReference type="Gene3D" id="1.10.443.10">
    <property type="entry name" value="Intergrase catalytic core"/>
    <property type="match status" value="1"/>
</dbReference>
<evidence type="ECO:0000256" key="1">
    <source>
        <dbReference type="ARBA" id="ARBA00008857"/>
    </source>
</evidence>
<evidence type="ECO:0000256" key="2">
    <source>
        <dbReference type="ARBA" id="ARBA00023125"/>
    </source>
</evidence>
<dbReference type="PANTHER" id="PTHR30349:SF64">
    <property type="entry name" value="PROPHAGE INTEGRASE INTD-RELATED"/>
    <property type="match status" value="1"/>
</dbReference>
<proteinExistence type="inferred from homology"/>
<evidence type="ECO:0000313" key="5">
    <source>
        <dbReference type="EMBL" id="CDN32572.1"/>
    </source>
</evidence>
<dbReference type="STRING" id="1433126.BN938_2502"/>
<feature type="domain" description="Tyr recombinase" evidence="4">
    <location>
        <begin position="139"/>
        <end position="317"/>
    </location>
</feature>